<organism evidence="1 2">
    <name type="scientific">Hygrophoropsis aurantiaca</name>
    <dbReference type="NCBI Taxonomy" id="72124"/>
    <lineage>
        <taxon>Eukaryota</taxon>
        <taxon>Fungi</taxon>
        <taxon>Dikarya</taxon>
        <taxon>Basidiomycota</taxon>
        <taxon>Agaricomycotina</taxon>
        <taxon>Agaricomycetes</taxon>
        <taxon>Agaricomycetidae</taxon>
        <taxon>Boletales</taxon>
        <taxon>Coniophorineae</taxon>
        <taxon>Hygrophoropsidaceae</taxon>
        <taxon>Hygrophoropsis</taxon>
    </lineage>
</organism>
<comment type="caution">
    <text evidence="1">The sequence shown here is derived from an EMBL/GenBank/DDBJ whole genome shotgun (WGS) entry which is preliminary data.</text>
</comment>
<dbReference type="EMBL" id="MU267876">
    <property type="protein sequence ID" value="KAH7907739.1"/>
    <property type="molecule type" value="Genomic_DNA"/>
</dbReference>
<protein>
    <submittedName>
        <fullName evidence="1">Uncharacterized protein</fullName>
    </submittedName>
</protein>
<accession>A0ACB8A3E9</accession>
<evidence type="ECO:0000313" key="1">
    <source>
        <dbReference type="EMBL" id="KAH7907739.1"/>
    </source>
</evidence>
<gene>
    <name evidence="1" type="ORF">BJ138DRAFT_444293</name>
</gene>
<reference evidence="1" key="1">
    <citation type="journal article" date="2021" name="New Phytol.">
        <title>Evolutionary innovations through gain and loss of genes in the ectomycorrhizal Boletales.</title>
        <authorList>
            <person name="Wu G."/>
            <person name="Miyauchi S."/>
            <person name="Morin E."/>
            <person name="Kuo A."/>
            <person name="Drula E."/>
            <person name="Varga T."/>
            <person name="Kohler A."/>
            <person name="Feng B."/>
            <person name="Cao Y."/>
            <person name="Lipzen A."/>
            <person name="Daum C."/>
            <person name="Hundley H."/>
            <person name="Pangilinan J."/>
            <person name="Johnson J."/>
            <person name="Barry K."/>
            <person name="LaButti K."/>
            <person name="Ng V."/>
            <person name="Ahrendt S."/>
            <person name="Min B."/>
            <person name="Choi I.G."/>
            <person name="Park H."/>
            <person name="Plett J.M."/>
            <person name="Magnuson J."/>
            <person name="Spatafora J.W."/>
            <person name="Nagy L.G."/>
            <person name="Henrissat B."/>
            <person name="Grigoriev I.V."/>
            <person name="Yang Z.L."/>
            <person name="Xu J."/>
            <person name="Martin F.M."/>
        </authorList>
    </citation>
    <scope>NUCLEOTIDE SEQUENCE</scope>
    <source>
        <strain evidence="1">ATCC 28755</strain>
    </source>
</reference>
<name>A0ACB8A3E9_9AGAM</name>
<keyword evidence="2" id="KW-1185">Reference proteome</keyword>
<proteinExistence type="predicted"/>
<evidence type="ECO:0000313" key="2">
    <source>
        <dbReference type="Proteomes" id="UP000790377"/>
    </source>
</evidence>
<dbReference type="Proteomes" id="UP000790377">
    <property type="component" value="Unassembled WGS sequence"/>
</dbReference>
<sequence length="87" mass="10075">MAAYPAPLIQELQIMETSFYLAAAGAALVVYDQVLRFSHEVNLVWLRRWSFMTALYLIARYFGSLFVIRELEYQLDLFSACEHTPGH</sequence>